<dbReference type="STRING" id="591019.Shell_1378"/>
<dbReference type="InterPro" id="IPR011005">
    <property type="entry name" value="Dihydropteroate_synth-like_sf"/>
</dbReference>
<dbReference type="HOGENOM" id="CLU_041129_0_0_2"/>
<dbReference type="RefSeq" id="WP_013143665.1">
    <property type="nucleotide sequence ID" value="NC_014205.1"/>
</dbReference>
<dbReference type="SUPFAM" id="SSF51717">
    <property type="entry name" value="Dihydropteroate synthetase-like"/>
    <property type="match status" value="1"/>
</dbReference>
<gene>
    <name evidence="2" type="ordered locus">Shell_1378</name>
</gene>
<dbReference type="InterPro" id="IPR005236">
    <property type="entry name" value="Dihydropt_synth"/>
</dbReference>
<dbReference type="NCBIfam" id="TIGR00284">
    <property type="entry name" value="dihydropteroate synthase-like protein"/>
    <property type="match status" value="1"/>
</dbReference>
<dbReference type="eggNOG" id="arCOG01978">
    <property type="taxonomic scope" value="Archaea"/>
</dbReference>
<evidence type="ECO:0000313" key="3">
    <source>
        <dbReference type="Proteomes" id="UP000002573"/>
    </source>
</evidence>
<dbReference type="Gene3D" id="3.20.20.20">
    <property type="entry name" value="Dihydropteroate synthase-like"/>
    <property type="match status" value="1"/>
</dbReference>
<evidence type="ECO:0000259" key="1">
    <source>
        <dbReference type="PROSITE" id="PS50972"/>
    </source>
</evidence>
<dbReference type="GO" id="GO:0042558">
    <property type="term" value="P:pteridine-containing compound metabolic process"/>
    <property type="evidence" value="ECO:0007669"/>
    <property type="project" value="InterPro"/>
</dbReference>
<dbReference type="PROSITE" id="PS50972">
    <property type="entry name" value="PTERIN_BINDING"/>
    <property type="match status" value="1"/>
</dbReference>
<reference evidence="3" key="1">
    <citation type="submission" date="2010-05" db="EMBL/GenBank/DDBJ databases">
        <title>Complete sequence of Staphylothermus hellenicus DSM 12710.</title>
        <authorList>
            <consortium name="US DOE Joint Genome Institute"/>
            <person name="Lucas S."/>
            <person name="Copeland A."/>
            <person name="Lapidus A."/>
            <person name="Cheng J.-F."/>
            <person name="Bruce D."/>
            <person name="Goodwin L."/>
            <person name="Pitluck S."/>
            <person name="Davenport K."/>
            <person name="Detter J.C."/>
            <person name="Han C."/>
            <person name="Tapia R."/>
            <person name="Larimer F."/>
            <person name="Land M."/>
            <person name="Hauser L."/>
            <person name="Kyrpides N."/>
            <person name="Mikhailova N."/>
            <person name="Anderson I.J."/>
            <person name="Woyke T."/>
        </authorList>
    </citation>
    <scope>NUCLEOTIDE SEQUENCE [LARGE SCALE GENOMIC DNA]</scope>
    <source>
        <strain evidence="3">DSM 12710 / JCM 10830 / BK20S6-10-b1 / P8</strain>
    </source>
</reference>
<dbReference type="InterPro" id="IPR025595">
    <property type="entry name" value="PterinBD-DUF4346"/>
</dbReference>
<proteinExistence type="predicted"/>
<sequence length="527" mass="58942">MRILLITGRLAGNIVRNAVESIPSKYKEKHIIEIMILPIDVIALASSKTIAYYLKKKGVKKGDYDLIIIPGQVKGSAIEITNAIGIPAVKGPKQAIDIPIMFAIDLNKLSPDEPADKIIDQYRKEYLFNILKNVEENIKKKPHINIGRILVPVNPPPIRVIAEISNTLTMSRDILLDKIKTYLDNGANIISLGFEPFNPNPDKVYETIKYIKKESINIPIAIDTLSPSEIISGINAGADLILSITVDNVAKIKNYIKDIAVVAIPIIDNTLPRDHDLRLQVLFRIVDTLHNYTEKIIADPILDPPGRGTLFKSMQNYMKFKQIHPNTPLLMGIGNVTELIDADSVGINVLLTLLAQELGVSLLLVTEESTKTQGSVRETAIASQMNTISWVKHVPPKDLGIDLLILKDKKKTETPFDITRDTKVVDLRKASYTDEKTEIDPMGFFKIRINYSEQAVEAFYVGRKGRILIKSRSSKSIERYILENKLISTLSHAFYLGGELAKAEEALRINKNYVQGKPLFSLKKPIR</sequence>
<dbReference type="InterPro" id="IPR000489">
    <property type="entry name" value="Pterin-binding_dom"/>
</dbReference>
<dbReference type="KEGG" id="shc:Shell_1378"/>
<organism evidence="2 3">
    <name type="scientific">Staphylothermus hellenicus (strain DSM 12710 / JCM 10830 / BK20S6-10-b1 / P8)</name>
    <dbReference type="NCBI Taxonomy" id="591019"/>
    <lineage>
        <taxon>Archaea</taxon>
        <taxon>Thermoproteota</taxon>
        <taxon>Thermoprotei</taxon>
        <taxon>Desulfurococcales</taxon>
        <taxon>Desulfurococcaceae</taxon>
        <taxon>Staphylothermus</taxon>
    </lineage>
</organism>
<protein>
    <submittedName>
        <fullName evidence="2">Dihydropteroate synthase-related protein</fullName>
    </submittedName>
</protein>
<dbReference type="OrthoDB" id="70327at2157"/>
<reference evidence="2 3" key="2">
    <citation type="journal article" date="2011" name="Stand. Genomic Sci.">
        <title>Complete genome sequence of Staphylothermus hellenicus P8.</title>
        <authorList>
            <person name="Anderson I."/>
            <person name="Wirth R."/>
            <person name="Lucas S."/>
            <person name="Copeland A."/>
            <person name="Lapidus A."/>
            <person name="Cheng J.F."/>
            <person name="Goodwin L."/>
            <person name="Pitluck S."/>
            <person name="Davenport K."/>
            <person name="Detter J.C."/>
            <person name="Han C."/>
            <person name="Tapia R."/>
            <person name="Land M."/>
            <person name="Hauser L."/>
            <person name="Pati A."/>
            <person name="Mikhailova N."/>
            <person name="Woyke T."/>
            <person name="Klenk H.P."/>
            <person name="Kyrpides N."/>
            <person name="Ivanova N."/>
        </authorList>
    </citation>
    <scope>NUCLEOTIDE SEQUENCE [LARGE SCALE GENOMIC DNA]</scope>
    <source>
        <strain evidence="3">DSM 12710 / JCM 10830 / BK20S6-10-b1 / P8</strain>
    </source>
</reference>
<dbReference type="Proteomes" id="UP000002573">
    <property type="component" value="Chromosome"/>
</dbReference>
<dbReference type="AlphaFoldDB" id="D7D9M1"/>
<feature type="domain" description="Pterin-binding" evidence="1">
    <location>
        <begin position="143"/>
        <end position="387"/>
    </location>
</feature>
<dbReference type="EMBL" id="CP002051">
    <property type="protein sequence ID" value="ADI32467.1"/>
    <property type="molecule type" value="Genomic_DNA"/>
</dbReference>
<evidence type="ECO:0000313" key="2">
    <source>
        <dbReference type="EMBL" id="ADI32467.1"/>
    </source>
</evidence>
<dbReference type="GeneID" id="9234669"/>
<keyword evidence="3" id="KW-1185">Reference proteome</keyword>
<accession>D7D9M1</accession>
<dbReference type="Pfam" id="PF14251">
    <property type="entry name" value="PterinBD-DUF4346"/>
    <property type="match status" value="1"/>
</dbReference>
<name>D7D9M1_STAHD</name>